<evidence type="ECO:0000313" key="2">
    <source>
        <dbReference type="Proteomes" id="UP000199673"/>
    </source>
</evidence>
<evidence type="ECO:0000313" key="1">
    <source>
        <dbReference type="EMBL" id="SFT65701.1"/>
    </source>
</evidence>
<organism evidence="1 2">
    <name type="scientific">Algoriphagus locisalis</name>
    <dbReference type="NCBI Taxonomy" id="305507"/>
    <lineage>
        <taxon>Bacteria</taxon>
        <taxon>Pseudomonadati</taxon>
        <taxon>Bacteroidota</taxon>
        <taxon>Cytophagia</taxon>
        <taxon>Cytophagales</taxon>
        <taxon>Cyclobacteriaceae</taxon>
        <taxon>Algoriphagus</taxon>
    </lineage>
</organism>
<proteinExistence type="predicted"/>
<reference evidence="2" key="1">
    <citation type="submission" date="2016-10" db="EMBL/GenBank/DDBJ databases">
        <authorList>
            <person name="Varghese N."/>
            <person name="Submissions S."/>
        </authorList>
    </citation>
    <scope>NUCLEOTIDE SEQUENCE [LARGE SCALE GENOMIC DNA]</scope>
    <source>
        <strain evidence="2">DSM 23445</strain>
    </source>
</reference>
<sequence length="34" mass="3855">MKSNRADMNHPALSLTSLKNWLRVVPLQGLYKTA</sequence>
<dbReference type="AlphaFoldDB" id="A0A1I6ZSV7"/>
<accession>A0A1I6ZSV7</accession>
<dbReference type="EMBL" id="FPBF01000002">
    <property type="protein sequence ID" value="SFT65701.1"/>
    <property type="molecule type" value="Genomic_DNA"/>
</dbReference>
<keyword evidence="2" id="KW-1185">Reference proteome</keyword>
<gene>
    <name evidence="1" type="ORF">SAMN04489724_1444</name>
</gene>
<dbReference type="Proteomes" id="UP000199673">
    <property type="component" value="Unassembled WGS sequence"/>
</dbReference>
<dbReference type="STRING" id="305507.SAMN04489724_1444"/>
<name>A0A1I6ZSV7_9BACT</name>
<protein>
    <submittedName>
        <fullName evidence="1">Uncharacterized protein</fullName>
    </submittedName>
</protein>